<proteinExistence type="predicted"/>
<dbReference type="EMBL" id="BGPR01000682">
    <property type="protein sequence ID" value="GBM31374.1"/>
    <property type="molecule type" value="Genomic_DNA"/>
</dbReference>
<gene>
    <name evidence="1" type="ORF">AVEN_99595_1</name>
</gene>
<evidence type="ECO:0000313" key="2">
    <source>
        <dbReference type="Proteomes" id="UP000499080"/>
    </source>
</evidence>
<organism evidence="1 2">
    <name type="scientific">Araneus ventricosus</name>
    <name type="common">Orbweaver spider</name>
    <name type="synonym">Epeira ventricosa</name>
    <dbReference type="NCBI Taxonomy" id="182803"/>
    <lineage>
        <taxon>Eukaryota</taxon>
        <taxon>Metazoa</taxon>
        <taxon>Ecdysozoa</taxon>
        <taxon>Arthropoda</taxon>
        <taxon>Chelicerata</taxon>
        <taxon>Arachnida</taxon>
        <taxon>Araneae</taxon>
        <taxon>Araneomorphae</taxon>
        <taxon>Entelegynae</taxon>
        <taxon>Araneoidea</taxon>
        <taxon>Araneidae</taxon>
        <taxon>Araneus</taxon>
    </lineage>
</organism>
<name>A0A4Y2ETZ0_ARAVE</name>
<reference evidence="1 2" key="1">
    <citation type="journal article" date="2019" name="Sci. Rep.">
        <title>Orb-weaving spider Araneus ventricosus genome elucidates the spidroin gene catalogue.</title>
        <authorList>
            <person name="Kono N."/>
            <person name="Nakamura H."/>
            <person name="Ohtoshi R."/>
            <person name="Moran D.A.P."/>
            <person name="Shinohara A."/>
            <person name="Yoshida Y."/>
            <person name="Fujiwara M."/>
            <person name="Mori M."/>
            <person name="Tomita M."/>
            <person name="Arakawa K."/>
        </authorList>
    </citation>
    <scope>NUCLEOTIDE SEQUENCE [LARGE SCALE GENOMIC DNA]</scope>
</reference>
<evidence type="ECO:0000313" key="1">
    <source>
        <dbReference type="EMBL" id="GBM31374.1"/>
    </source>
</evidence>
<dbReference type="Proteomes" id="UP000499080">
    <property type="component" value="Unassembled WGS sequence"/>
</dbReference>
<sequence>MTSEPVLFLQTTELHQKGDVALLNENPRLSHGRFSAPLPKDSGFMTRFHERTYVYTSRVQIKSLGSQRIFLGKFLIGSLTIIMVLMTRLPENFCRSCERDN</sequence>
<accession>A0A4Y2ETZ0</accession>
<comment type="caution">
    <text evidence="1">The sequence shown here is derived from an EMBL/GenBank/DDBJ whole genome shotgun (WGS) entry which is preliminary data.</text>
</comment>
<keyword evidence="2" id="KW-1185">Reference proteome</keyword>
<dbReference type="AlphaFoldDB" id="A0A4Y2ETZ0"/>
<protein>
    <submittedName>
        <fullName evidence="1">Uncharacterized protein</fullName>
    </submittedName>
</protein>